<comment type="caution">
    <text evidence="2">The sequence shown here is derived from an EMBL/GenBank/DDBJ whole genome shotgun (WGS) entry which is preliminary data.</text>
</comment>
<dbReference type="EMBL" id="BJHX01000001">
    <property type="protein sequence ID" value="GDY68946.1"/>
    <property type="molecule type" value="Genomic_DNA"/>
</dbReference>
<sequence>MIVSDHADLPHDWYQESIRYNWRNGEKLIPTTWLDDNPTP</sequence>
<name>A0A4D4MFA4_STRAX</name>
<dbReference type="AlphaFoldDB" id="A0A4D4MFA4"/>
<dbReference type="RefSeq" id="WP_242432133.1">
    <property type="nucleotide sequence ID" value="NZ_BAABTN010000134.1"/>
</dbReference>
<dbReference type="Proteomes" id="UP000299211">
    <property type="component" value="Unassembled WGS sequence"/>
</dbReference>
<reference evidence="1 4" key="2">
    <citation type="submission" date="2019-04" db="EMBL/GenBank/DDBJ databases">
        <title>Draft genome sequences of Streptomyces avermitilis NBRC 14893.</title>
        <authorList>
            <person name="Komaki H."/>
            <person name="Tamura T."/>
            <person name="Hosoyama A."/>
        </authorList>
    </citation>
    <scope>NUCLEOTIDE SEQUENCE [LARGE SCALE GENOMIC DNA]</scope>
    <source>
        <strain evidence="1 4">NBRC 14893</strain>
    </source>
</reference>
<protein>
    <submittedName>
        <fullName evidence="2">Uncharacterized protein</fullName>
    </submittedName>
</protein>
<organism evidence="2 3">
    <name type="scientific">Streptomyces avermitilis</name>
    <dbReference type="NCBI Taxonomy" id="33903"/>
    <lineage>
        <taxon>Bacteria</taxon>
        <taxon>Bacillati</taxon>
        <taxon>Actinomycetota</taxon>
        <taxon>Actinomycetes</taxon>
        <taxon>Kitasatosporales</taxon>
        <taxon>Streptomycetaceae</taxon>
        <taxon>Streptomyces</taxon>
    </lineage>
</organism>
<evidence type="ECO:0000313" key="3">
    <source>
        <dbReference type="Proteomes" id="UP000299211"/>
    </source>
</evidence>
<evidence type="ECO:0000313" key="2">
    <source>
        <dbReference type="EMBL" id="GDY70672.1"/>
    </source>
</evidence>
<gene>
    <name evidence="1" type="ORF">SAV14893_083390</name>
    <name evidence="2" type="ORF">SAV31267_001570</name>
</gene>
<evidence type="ECO:0000313" key="4">
    <source>
        <dbReference type="Proteomes" id="UP000302139"/>
    </source>
</evidence>
<dbReference type="Proteomes" id="UP000302139">
    <property type="component" value="Unassembled WGS sequence"/>
</dbReference>
<accession>A0A4D4MFA4</accession>
<evidence type="ECO:0000313" key="1">
    <source>
        <dbReference type="EMBL" id="GDY68946.1"/>
    </source>
</evidence>
<proteinExistence type="predicted"/>
<dbReference type="EMBL" id="BJHY01000001">
    <property type="protein sequence ID" value="GDY70672.1"/>
    <property type="molecule type" value="Genomic_DNA"/>
</dbReference>
<reference evidence="2 3" key="1">
    <citation type="submission" date="2019-04" db="EMBL/GenBank/DDBJ databases">
        <title>Draft genome sequences of Streptomyces avermitilis ATCC 31267.</title>
        <authorList>
            <person name="Komaki H."/>
            <person name="Tamura T."/>
            <person name="Hosoyama A."/>
        </authorList>
    </citation>
    <scope>NUCLEOTIDE SEQUENCE [LARGE SCALE GENOMIC DNA]</scope>
    <source>
        <strain evidence="2 3">ATCC 31267</strain>
    </source>
</reference>